<dbReference type="Gene3D" id="1.25.40.390">
    <property type="match status" value="1"/>
</dbReference>
<protein>
    <recommendedName>
        <fullName evidence="1">SusD-like N-terminal domain-containing protein</fullName>
    </recommendedName>
</protein>
<evidence type="ECO:0000313" key="2">
    <source>
        <dbReference type="EMBL" id="SPZ83561.1"/>
    </source>
</evidence>
<name>A0A2X2ITW4_SPHMU</name>
<dbReference type="RefSeq" id="WP_172462279.1">
    <property type="nucleotide sequence ID" value="NZ_UAUU01000002.1"/>
</dbReference>
<reference evidence="2 3" key="1">
    <citation type="submission" date="2018-06" db="EMBL/GenBank/DDBJ databases">
        <authorList>
            <consortium name="Pathogen Informatics"/>
            <person name="Doyle S."/>
        </authorList>
    </citation>
    <scope>NUCLEOTIDE SEQUENCE [LARGE SCALE GENOMIC DNA]</scope>
    <source>
        <strain evidence="2 3">NCTC11343</strain>
    </source>
</reference>
<gene>
    <name evidence="2" type="ORF">NCTC11343_00080</name>
</gene>
<dbReference type="InterPro" id="IPR011990">
    <property type="entry name" value="TPR-like_helical_dom_sf"/>
</dbReference>
<dbReference type="AlphaFoldDB" id="A0A2X2ITW4"/>
<feature type="domain" description="SusD-like N-terminal" evidence="1">
    <location>
        <begin position="18"/>
        <end position="222"/>
    </location>
</feature>
<dbReference type="EMBL" id="UAUU01000002">
    <property type="protein sequence ID" value="SPZ83561.1"/>
    <property type="molecule type" value="Genomic_DNA"/>
</dbReference>
<organism evidence="2 3">
    <name type="scientific">Sphingobacterium multivorum</name>
    <dbReference type="NCBI Taxonomy" id="28454"/>
    <lineage>
        <taxon>Bacteria</taxon>
        <taxon>Pseudomonadati</taxon>
        <taxon>Bacteroidota</taxon>
        <taxon>Sphingobacteriia</taxon>
        <taxon>Sphingobacteriales</taxon>
        <taxon>Sphingobacteriaceae</taxon>
        <taxon>Sphingobacterium</taxon>
    </lineage>
</organism>
<accession>A0A2X2ITW4</accession>
<dbReference type="Proteomes" id="UP000251241">
    <property type="component" value="Unassembled WGS sequence"/>
</dbReference>
<dbReference type="PROSITE" id="PS51257">
    <property type="entry name" value="PROKAR_LIPOPROTEIN"/>
    <property type="match status" value="1"/>
</dbReference>
<evidence type="ECO:0000313" key="3">
    <source>
        <dbReference type="Proteomes" id="UP000251241"/>
    </source>
</evidence>
<dbReference type="SUPFAM" id="SSF48452">
    <property type="entry name" value="TPR-like"/>
    <property type="match status" value="1"/>
</dbReference>
<proteinExistence type="predicted"/>
<sequence>MRNMILALLLFLMGCNPDFLELKRDKSQVIPQSLDDLDALLNDYATINVGAGKSLGTIAAGEFYVEDNTWNLASSQLQKFAYTWSDEILNTQENVPDWNNLYKRILYANVILERLDQMQVPNYNVDYNRIKGSALFIRSDAFFSIAQQFAAPAGIPEWDRFGIPIKLESDVNLVTTRSTVTQTYNQIVSDLLLAIGILPERSEDVYSPNKVVAYMLLMRCYMQLGDYEKSLDCAAKARAIGELY</sequence>
<dbReference type="InterPro" id="IPR033985">
    <property type="entry name" value="SusD-like_N"/>
</dbReference>
<dbReference type="Pfam" id="PF14322">
    <property type="entry name" value="SusD-like_3"/>
    <property type="match status" value="1"/>
</dbReference>
<evidence type="ECO:0000259" key="1">
    <source>
        <dbReference type="Pfam" id="PF14322"/>
    </source>
</evidence>